<proteinExistence type="predicted"/>
<dbReference type="Proteomes" id="UP000177996">
    <property type="component" value="Unassembled WGS sequence"/>
</dbReference>
<sequence>MSLNKKVDGENIPVNIFAATEVLERARAGKADRDEINETIAELQNLQRIYVEDPVIQQTLTGLIDARG</sequence>
<evidence type="ECO:0000313" key="2">
    <source>
        <dbReference type="Proteomes" id="UP000177996"/>
    </source>
</evidence>
<gene>
    <name evidence="1" type="ORF">A3D65_06805</name>
</gene>
<organism evidence="1 2">
    <name type="scientific">Candidatus Lloydbacteria bacterium RIFCSPHIGHO2_02_FULL_50_13</name>
    <dbReference type="NCBI Taxonomy" id="1798661"/>
    <lineage>
        <taxon>Bacteria</taxon>
        <taxon>Candidatus Lloydiibacteriota</taxon>
    </lineage>
</organism>
<protein>
    <submittedName>
        <fullName evidence="1">Uncharacterized protein</fullName>
    </submittedName>
</protein>
<evidence type="ECO:0000313" key="1">
    <source>
        <dbReference type="EMBL" id="OGZ06841.1"/>
    </source>
</evidence>
<dbReference type="STRING" id="1798661.A3D65_06805"/>
<dbReference type="EMBL" id="MHLL01000076">
    <property type="protein sequence ID" value="OGZ06841.1"/>
    <property type="molecule type" value="Genomic_DNA"/>
</dbReference>
<accession>A0A1G2D1R0</accession>
<comment type="caution">
    <text evidence="1">The sequence shown here is derived from an EMBL/GenBank/DDBJ whole genome shotgun (WGS) entry which is preliminary data.</text>
</comment>
<reference evidence="1 2" key="1">
    <citation type="journal article" date="2016" name="Nat. Commun.">
        <title>Thousands of microbial genomes shed light on interconnected biogeochemical processes in an aquifer system.</title>
        <authorList>
            <person name="Anantharaman K."/>
            <person name="Brown C.T."/>
            <person name="Hug L.A."/>
            <person name="Sharon I."/>
            <person name="Castelle C.J."/>
            <person name="Probst A.J."/>
            <person name="Thomas B.C."/>
            <person name="Singh A."/>
            <person name="Wilkins M.J."/>
            <person name="Karaoz U."/>
            <person name="Brodie E.L."/>
            <person name="Williams K.H."/>
            <person name="Hubbard S.S."/>
            <person name="Banfield J.F."/>
        </authorList>
    </citation>
    <scope>NUCLEOTIDE SEQUENCE [LARGE SCALE GENOMIC DNA]</scope>
</reference>
<name>A0A1G2D1R0_9BACT</name>
<dbReference type="AlphaFoldDB" id="A0A1G2D1R0"/>